<keyword evidence="6" id="KW-1185">Reference proteome</keyword>
<dbReference type="AlphaFoldDB" id="A0A8J4R2X4"/>
<evidence type="ECO:0000256" key="1">
    <source>
        <dbReference type="ARBA" id="ARBA00022614"/>
    </source>
</evidence>
<evidence type="ECO:0000256" key="3">
    <source>
        <dbReference type="SAM" id="MobiDB-lite"/>
    </source>
</evidence>
<comment type="caution">
    <text evidence="5">The sequence shown here is derived from an EMBL/GenBank/DDBJ whole genome shotgun (WGS) entry which is preliminary data.</text>
</comment>
<name>A0A8J4R2X4_9ROSI</name>
<dbReference type="EMBL" id="JRKL02001324">
    <property type="protein sequence ID" value="KAF3964716.1"/>
    <property type="molecule type" value="Genomic_DNA"/>
</dbReference>
<proteinExistence type="predicted"/>
<dbReference type="Pfam" id="PF25019">
    <property type="entry name" value="LRR_R13L1-DRL21"/>
    <property type="match status" value="1"/>
</dbReference>
<dbReference type="PANTHER" id="PTHR36766">
    <property type="entry name" value="PLANT BROAD-SPECTRUM MILDEW RESISTANCE PROTEIN RPW8"/>
    <property type="match status" value="1"/>
</dbReference>
<keyword evidence="2" id="KW-0611">Plant defense</keyword>
<dbReference type="SUPFAM" id="SSF52047">
    <property type="entry name" value="RNI-like"/>
    <property type="match status" value="1"/>
</dbReference>
<evidence type="ECO:0000259" key="4">
    <source>
        <dbReference type="Pfam" id="PF25019"/>
    </source>
</evidence>
<sequence>MVVDAWEFSFFLGGNALKTIELTYQLAHDLLEKNEGLSALENGDCYKDDILQQQSRDEDISFCTWDGRVPLQPSNIGCCELSKINLFVTQYQHLTALETLIIDNCEELNLTEEDSQDIKLSLQKLKIVTSHKFAVLPQWLQGSANTLQHLEIEECYNFMALPDWFPSLKSLQTLIIIDCPKLSSLPEGMQGLTTLRELIIRDCHFLTRKRMQEDWSKIAHISEIDLDEDSDSESALEMDDDMSVDFREEDDEGSSQEENDEVKSSSSISTLILRS</sequence>
<evidence type="ECO:0000313" key="6">
    <source>
        <dbReference type="Proteomes" id="UP000737018"/>
    </source>
</evidence>
<organism evidence="5 6">
    <name type="scientific">Castanea mollissima</name>
    <name type="common">Chinese chestnut</name>
    <dbReference type="NCBI Taxonomy" id="60419"/>
    <lineage>
        <taxon>Eukaryota</taxon>
        <taxon>Viridiplantae</taxon>
        <taxon>Streptophyta</taxon>
        <taxon>Embryophyta</taxon>
        <taxon>Tracheophyta</taxon>
        <taxon>Spermatophyta</taxon>
        <taxon>Magnoliopsida</taxon>
        <taxon>eudicotyledons</taxon>
        <taxon>Gunneridae</taxon>
        <taxon>Pentapetalae</taxon>
        <taxon>rosids</taxon>
        <taxon>fabids</taxon>
        <taxon>Fagales</taxon>
        <taxon>Fagaceae</taxon>
        <taxon>Castanea</taxon>
    </lineage>
</organism>
<dbReference type="OrthoDB" id="1194515at2759"/>
<dbReference type="Gene3D" id="3.80.10.10">
    <property type="entry name" value="Ribonuclease Inhibitor"/>
    <property type="match status" value="1"/>
</dbReference>
<feature type="compositionally biased region" description="Acidic residues" evidence="3">
    <location>
        <begin position="228"/>
        <end position="260"/>
    </location>
</feature>
<dbReference type="Proteomes" id="UP000737018">
    <property type="component" value="Unassembled WGS sequence"/>
</dbReference>
<protein>
    <recommendedName>
        <fullName evidence="4">R13L1/DRL21-like LRR repeat region domain-containing protein</fullName>
    </recommendedName>
</protein>
<dbReference type="InterPro" id="IPR032675">
    <property type="entry name" value="LRR_dom_sf"/>
</dbReference>
<keyword evidence="1" id="KW-0433">Leucine-rich repeat</keyword>
<feature type="domain" description="R13L1/DRL21-like LRR repeat region" evidence="4">
    <location>
        <begin position="146"/>
        <end position="203"/>
    </location>
</feature>
<feature type="region of interest" description="Disordered" evidence="3">
    <location>
        <begin position="228"/>
        <end position="275"/>
    </location>
</feature>
<feature type="compositionally biased region" description="Low complexity" evidence="3">
    <location>
        <begin position="264"/>
        <end position="275"/>
    </location>
</feature>
<evidence type="ECO:0000313" key="5">
    <source>
        <dbReference type="EMBL" id="KAF3964716.1"/>
    </source>
</evidence>
<gene>
    <name evidence="5" type="ORF">CMV_011027</name>
</gene>
<accession>A0A8J4R2X4</accession>
<reference evidence="5" key="1">
    <citation type="submission" date="2020-03" db="EMBL/GenBank/DDBJ databases">
        <title>Castanea mollissima Vanexum genome sequencing.</title>
        <authorList>
            <person name="Staton M."/>
        </authorList>
    </citation>
    <scope>NUCLEOTIDE SEQUENCE</scope>
    <source>
        <tissue evidence="5">Leaf</tissue>
    </source>
</reference>
<dbReference type="PANTHER" id="PTHR36766:SF61">
    <property type="entry name" value="NB-ARC DOMAIN DISEASE RESISTANCE PROTEIN"/>
    <property type="match status" value="1"/>
</dbReference>
<dbReference type="GO" id="GO:0006952">
    <property type="term" value="P:defense response"/>
    <property type="evidence" value="ECO:0007669"/>
    <property type="project" value="UniProtKB-KW"/>
</dbReference>
<evidence type="ECO:0000256" key="2">
    <source>
        <dbReference type="ARBA" id="ARBA00022821"/>
    </source>
</evidence>
<dbReference type="InterPro" id="IPR056789">
    <property type="entry name" value="LRR_R13L1-DRL21"/>
</dbReference>